<accession>A0A2D2DRT0</accession>
<dbReference type="Proteomes" id="UP000229897">
    <property type="component" value="Chromosome"/>
</dbReference>
<evidence type="ECO:0000313" key="2">
    <source>
        <dbReference type="Proteomes" id="UP000229897"/>
    </source>
</evidence>
<evidence type="ECO:0000313" key="1">
    <source>
        <dbReference type="EMBL" id="ATQ77686.1"/>
    </source>
</evidence>
<dbReference type="EMBL" id="CP024608">
    <property type="protein sequence ID" value="ATQ77686.1"/>
    <property type="molecule type" value="Genomic_DNA"/>
</dbReference>
<sequence>MLDHLISYLRLAMNRGQSDLPGLAGELALIRALVALREAEHGMSIDMDVLIPDARSHARSGPLFLTVSALLDEAISAGARAVTLTLAAWDDHVGVALAIGTISITPVRTVALADAVAKLLPAGRSRLQGIFNAGANEYVVKHVCQ</sequence>
<protein>
    <submittedName>
        <fullName evidence="1">Uncharacterized protein</fullName>
    </submittedName>
</protein>
<name>A0A2D2DRT0_9BURK</name>
<dbReference type="KEGG" id="mass:CR152_26645"/>
<keyword evidence="2" id="KW-1185">Reference proteome</keyword>
<dbReference type="RefSeq" id="WP_099880090.1">
    <property type="nucleotide sequence ID" value="NZ_CP024608.1"/>
</dbReference>
<gene>
    <name evidence="1" type="ORF">CR152_26645</name>
</gene>
<reference evidence="1" key="1">
    <citation type="submission" date="2017-10" db="EMBL/GenBank/DDBJ databases">
        <title>Massilia psychrophilum sp. nov., a novel purple-pigmented bacterium isolated from Tianshan glacier, Xinjiang Municipality, China.</title>
        <authorList>
            <person name="Wang H."/>
        </authorList>
    </citation>
    <scope>NUCLEOTIDE SEQUENCE [LARGE SCALE GENOMIC DNA]</scope>
    <source>
        <strain evidence="1">B2</strain>
    </source>
</reference>
<dbReference type="OrthoDB" id="9926724at2"/>
<organism evidence="1 2">
    <name type="scientific">Massilia violaceinigra</name>
    <dbReference type="NCBI Taxonomy" id="2045208"/>
    <lineage>
        <taxon>Bacteria</taxon>
        <taxon>Pseudomonadati</taxon>
        <taxon>Pseudomonadota</taxon>
        <taxon>Betaproteobacteria</taxon>
        <taxon>Burkholderiales</taxon>
        <taxon>Oxalobacteraceae</taxon>
        <taxon>Telluria group</taxon>
        <taxon>Massilia</taxon>
    </lineage>
</organism>
<proteinExistence type="predicted"/>
<dbReference type="AlphaFoldDB" id="A0A2D2DRT0"/>